<dbReference type="EMBL" id="KN837135">
    <property type="protein sequence ID" value="KIJ41605.1"/>
    <property type="molecule type" value="Genomic_DNA"/>
</dbReference>
<proteinExistence type="predicted"/>
<reference evidence="1 2" key="1">
    <citation type="submission" date="2014-06" db="EMBL/GenBank/DDBJ databases">
        <title>Evolutionary Origins and Diversification of the Mycorrhizal Mutualists.</title>
        <authorList>
            <consortium name="DOE Joint Genome Institute"/>
            <consortium name="Mycorrhizal Genomics Consortium"/>
            <person name="Kohler A."/>
            <person name="Kuo A."/>
            <person name="Nagy L.G."/>
            <person name="Floudas D."/>
            <person name="Copeland A."/>
            <person name="Barry K.W."/>
            <person name="Cichocki N."/>
            <person name="Veneault-Fourrey C."/>
            <person name="LaButti K."/>
            <person name="Lindquist E.A."/>
            <person name="Lipzen A."/>
            <person name="Lundell T."/>
            <person name="Morin E."/>
            <person name="Murat C."/>
            <person name="Riley R."/>
            <person name="Ohm R."/>
            <person name="Sun H."/>
            <person name="Tunlid A."/>
            <person name="Henrissat B."/>
            <person name="Grigoriev I.V."/>
            <person name="Hibbett D.S."/>
            <person name="Martin F."/>
        </authorList>
    </citation>
    <scope>NUCLEOTIDE SEQUENCE [LARGE SCALE GENOMIC DNA]</scope>
    <source>
        <strain evidence="1 2">SS14</strain>
    </source>
</reference>
<organism evidence="1 2">
    <name type="scientific">Sphaerobolus stellatus (strain SS14)</name>
    <dbReference type="NCBI Taxonomy" id="990650"/>
    <lineage>
        <taxon>Eukaryota</taxon>
        <taxon>Fungi</taxon>
        <taxon>Dikarya</taxon>
        <taxon>Basidiomycota</taxon>
        <taxon>Agaricomycotina</taxon>
        <taxon>Agaricomycetes</taxon>
        <taxon>Phallomycetidae</taxon>
        <taxon>Geastrales</taxon>
        <taxon>Sphaerobolaceae</taxon>
        <taxon>Sphaerobolus</taxon>
    </lineage>
</organism>
<dbReference type="Proteomes" id="UP000054279">
    <property type="component" value="Unassembled WGS sequence"/>
</dbReference>
<keyword evidence="2" id="KW-1185">Reference proteome</keyword>
<protein>
    <submittedName>
        <fullName evidence="1">Uncharacterized protein</fullName>
    </submittedName>
</protein>
<dbReference type="AlphaFoldDB" id="A0A0C9VSY9"/>
<sequence length="128" mass="13988">MPRPLHVGGYKTSCGVPIDTESQQARLKNFPSLFRPANFLLLLKKLYKGMSSDQIIVQASPTFNTADGILSSNEQYQAETTLGSVQAIVDDSSISGFQSQTSELLQYFCCIPEKHGNADHSRGNGDEC</sequence>
<gene>
    <name evidence="1" type="ORF">M422DRAFT_255220</name>
</gene>
<evidence type="ECO:0000313" key="2">
    <source>
        <dbReference type="Proteomes" id="UP000054279"/>
    </source>
</evidence>
<name>A0A0C9VSY9_SPHS4</name>
<accession>A0A0C9VSY9</accession>
<evidence type="ECO:0000313" key="1">
    <source>
        <dbReference type="EMBL" id="KIJ41605.1"/>
    </source>
</evidence>
<dbReference type="HOGENOM" id="CLU_137523_0_0_1"/>